<dbReference type="InterPro" id="IPR004015">
    <property type="entry name" value="SKI-int_prot_SKIP_SNW-dom"/>
</dbReference>
<feature type="compositionally biased region" description="Basic and acidic residues" evidence="2">
    <location>
        <begin position="126"/>
        <end position="152"/>
    </location>
</feature>
<evidence type="ECO:0000256" key="1">
    <source>
        <dbReference type="ARBA" id="ARBA00010197"/>
    </source>
</evidence>
<dbReference type="PANTHER" id="PTHR12096">
    <property type="entry name" value="NUCLEAR PROTEIN SKIP-RELATED"/>
    <property type="match status" value="1"/>
</dbReference>
<dbReference type="Pfam" id="PF02731">
    <property type="entry name" value="SKIP_SNW"/>
    <property type="match status" value="1"/>
</dbReference>
<dbReference type="AlphaFoldDB" id="A0ABD3AT86"/>
<evidence type="ECO:0000313" key="4">
    <source>
        <dbReference type="EMBL" id="KAL3534427.1"/>
    </source>
</evidence>
<dbReference type="InterPro" id="IPR017862">
    <property type="entry name" value="SKI-int_prot_SKIP"/>
</dbReference>
<dbReference type="EMBL" id="JBJUIK010000002">
    <property type="protein sequence ID" value="KAL3534427.1"/>
    <property type="molecule type" value="Genomic_DNA"/>
</dbReference>
<organism evidence="4 5">
    <name type="scientific">Cinchona calisaya</name>
    <dbReference type="NCBI Taxonomy" id="153742"/>
    <lineage>
        <taxon>Eukaryota</taxon>
        <taxon>Viridiplantae</taxon>
        <taxon>Streptophyta</taxon>
        <taxon>Embryophyta</taxon>
        <taxon>Tracheophyta</taxon>
        <taxon>Spermatophyta</taxon>
        <taxon>Magnoliopsida</taxon>
        <taxon>eudicotyledons</taxon>
        <taxon>Gunneridae</taxon>
        <taxon>Pentapetalae</taxon>
        <taxon>asterids</taxon>
        <taxon>lamiids</taxon>
        <taxon>Gentianales</taxon>
        <taxon>Rubiaceae</taxon>
        <taxon>Cinchonoideae</taxon>
        <taxon>Cinchoneae</taxon>
        <taxon>Cinchona</taxon>
    </lineage>
</organism>
<protein>
    <recommendedName>
        <fullName evidence="3">SKI-interacting protein SKIP SNW domain-containing protein</fullName>
    </recommendedName>
</protein>
<name>A0ABD3AT86_9GENT</name>
<accession>A0ABD3AT86</accession>
<comment type="caution">
    <text evidence="4">The sequence shown here is derived from an EMBL/GenBank/DDBJ whole genome shotgun (WGS) entry which is preliminary data.</text>
</comment>
<feature type="region of interest" description="Disordered" evidence="2">
    <location>
        <begin position="105"/>
        <end position="152"/>
    </location>
</feature>
<proteinExistence type="inferred from homology"/>
<evidence type="ECO:0000259" key="3">
    <source>
        <dbReference type="Pfam" id="PF02731"/>
    </source>
</evidence>
<dbReference type="Proteomes" id="UP001630127">
    <property type="component" value="Unassembled WGS sequence"/>
</dbReference>
<evidence type="ECO:0000313" key="5">
    <source>
        <dbReference type="Proteomes" id="UP001630127"/>
    </source>
</evidence>
<keyword evidence="5" id="KW-1185">Reference proteome</keyword>
<sequence>MAVFSPYDVEQTLKKTKTALERIVNGRLSERMIRMVEMAVEPLELSEFKSKKLPKPSGSPPVPVMHSPPRPLTIKDCHHSSTVTPKSVEIHTQLHEALCVAQEKAESGGGKKGGEVAEGEYPQGGEKGEKERASVEGKDDGIEKRRKINGDGDGDRGMKVALGMATIGRGRCETPNFWVMVRFWVHSQVRGVTGDVVKSCMIRGGLNQEKGMDCDFANDDLYNIYDMSLFSLQTTMSTLYRPKKDVDSDM</sequence>
<gene>
    <name evidence="4" type="ORF">ACH5RR_002888</name>
</gene>
<evidence type="ECO:0000256" key="2">
    <source>
        <dbReference type="SAM" id="MobiDB-lite"/>
    </source>
</evidence>
<comment type="similarity">
    <text evidence="1">Belongs to the SNW family.</text>
</comment>
<feature type="domain" description="SKI-interacting protein SKIP SNW" evidence="3">
    <location>
        <begin position="22"/>
        <end position="77"/>
    </location>
</feature>
<reference evidence="4 5" key="1">
    <citation type="submission" date="2024-11" db="EMBL/GenBank/DDBJ databases">
        <title>A near-complete genome assembly of Cinchona calisaya.</title>
        <authorList>
            <person name="Lian D.C."/>
            <person name="Zhao X.W."/>
            <person name="Wei L."/>
        </authorList>
    </citation>
    <scope>NUCLEOTIDE SEQUENCE [LARGE SCALE GENOMIC DNA]</scope>
    <source>
        <tissue evidence="4">Nenye</tissue>
    </source>
</reference>